<gene>
    <name evidence="1" type="ORF">AD0028_1867</name>
</gene>
<name>A0A1X2Z8Z4_BIFAD</name>
<organism evidence="1 2">
    <name type="scientific">Bifidobacterium adolescentis</name>
    <dbReference type="NCBI Taxonomy" id="1680"/>
    <lineage>
        <taxon>Bacteria</taxon>
        <taxon>Bacillati</taxon>
        <taxon>Actinomycetota</taxon>
        <taxon>Actinomycetes</taxon>
        <taxon>Bifidobacteriales</taxon>
        <taxon>Bifidobacteriaceae</taxon>
        <taxon>Bifidobacterium</taxon>
    </lineage>
</organism>
<dbReference type="EMBL" id="LNKF01000014">
    <property type="protein sequence ID" value="OSG90877.1"/>
    <property type="molecule type" value="Genomic_DNA"/>
</dbReference>
<evidence type="ECO:0000313" key="2">
    <source>
        <dbReference type="Proteomes" id="UP000193664"/>
    </source>
</evidence>
<sequence length="138" mass="16031">MTTLGKTLKKLRILRKELASIGFELTIGKSEYLDEVASVDTPGNVFPYRFVSVLPDGRMSWEDVNYDRRKESFDVFREEFFQRLAEKYEYRADDKRRAWLALCDDEEAPLPDPPARKVAGYERMAAAIRGLAKETEEE</sequence>
<evidence type="ECO:0000313" key="1">
    <source>
        <dbReference type="EMBL" id="OSG90877.1"/>
    </source>
</evidence>
<dbReference type="AlphaFoldDB" id="A0A1X2Z8Z4"/>
<dbReference type="Proteomes" id="UP000193664">
    <property type="component" value="Unassembled WGS sequence"/>
</dbReference>
<reference evidence="1 2" key="1">
    <citation type="journal article" date="2016" name="Sci. Rep.">
        <title>Evaluation of genetic diversity among strains of the human gut commensal Bifidobacterium adolescentis.</title>
        <authorList>
            <person name="Duranti S."/>
            <person name="Milani C."/>
            <person name="Lugli G.A."/>
            <person name="Mancabelli L."/>
            <person name="Turroni F."/>
            <person name="Ferrario C."/>
            <person name="Mangifesta M."/>
            <person name="Viappiani A."/>
            <person name="Sanchez B."/>
            <person name="Margolles A."/>
            <person name="van Sinderen D."/>
            <person name="Ventura M."/>
        </authorList>
    </citation>
    <scope>NUCLEOTIDE SEQUENCE [LARGE SCALE GENOMIC DNA]</scope>
    <source>
        <strain evidence="1 2">AD2-8</strain>
    </source>
</reference>
<comment type="caution">
    <text evidence="1">The sequence shown here is derived from an EMBL/GenBank/DDBJ whole genome shotgun (WGS) entry which is preliminary data.</text>
</comment>
<proteinExistence type="predicted"/>
<protein>
    <submittedName>
        <fullName evidence="1">Uncharacterized protein</fullName>
    </submittedName>
</protein>
<dbReference type="RefSeq" id="WP_085408680.1">
    <property type="nucleotide sequence ID" value="NZ_LNKF01000014.1"/>
</dbReference>
<accession>A0A1X2Z8Z4</accession>